<dbReference type="Pfam" id="PF00563">
    <property type="entry name" value="EAL"/>
    <property type="match status" value="1"/>
</dbReference>
<dbReference type="InterPro" id="IPR001633">
    <property type="entry name" value="EAL_dom"/>
</dbReference>
<evidence type="ECO:0000313" key="3">
    <source>
        <dbReference type="Proteomes" id="UP000570517"/>
    </source>
</evidence>
<sequence length="72" mass="7635">MTSNIRAAAVVRAVIELAHDLQITVVAEGIEDAATASWLRDRDCDVGQGYYLGKPIDAAGVPDLVGFAAHLR</sequence>
<reference evidence="2 3" key="1">
    <citation type="submission" date="2020-05" db="EMBL/GenBank/DDBJ databases">
        <title>Draft genome sequence of Mycobacterium hippocampi DL, isolated from European seabass, Dicentrarchus labrax, reared in fish farms.</title>
        <authorList>
            <person name="Stathopoulou P."/>
            <person name="Asimakis E."/>
            <person name="Tzokas K."/>
            <person name="Batargias C."/>
            <person name="Tsiamis G."/>
        </authorList>
    </citation>
    <scope>NUCLEOTIDE SEQUENCE [LARGE SCALE GENOMIC DNA]</scope>
    <source>
        <strain evidence="2 3">DL</strain>
    </source>
</reference>
<feature type="domain" description="EAL" evidence="1">
    <location>
        <begin position="1"/>
        <end position="69"/>
    </location>
</feature>
<evidence type="ECO:0000313" key="2">
    <source>
        <dbReference type="EMBL" id="NVN51639.1"/>
    </source>
</evidence>
<dbReference type="InterPro" id="IPR050706">
    <property type="entry name" value="Cyclic-di-GMP_PDE-like"/>
</dbReference>
<accession>A0A850PMV3</accession>
<comment type="caution">
    <text evidence="2">The sequence shown here is derived from an EMBL/GenBank/DDBJ whole genome shotgun (WGS) entry which is preliminary data.</text>
</comment>
<dbReference type="Proteomes" id="UP000570517">
    <property type="component" value="Unassembled WGS sequence"/>
</dbReference>
<dbReference type="GO" id="GO:0071111">
    <property type="term" value="F:cyclic-guanylate-specific phosphodiesterase activity"/>
    <property type="evidence" value="ECO:0007669"/>
    <property type="project" value="InterPro"/>
</dbReference>
<dbReference type="SUPFAM" id="SSF141868">
    <property type="entry name" value="EAL domain-like"/>
    <property type="match status" value="1"/>
</dbReference>
<proteinExistence type="predicted"/>
<dbReference type="AlphaFoldDB" id="A0A850PMV3"/>
<evidence type="ECO:0000259" key="1">
    <source>
        <dbReference type="PROSITE" id="PS50883"/>
    </source>
</evidence>
<protein>
    <submittedName>
        <fullName evidence="2">Diguanylate cyclase/phosphodiesterase (GGDEF &amp; EAL domains) with PAS/PAC sensor(S)</fullName>
    </submittedName>
</protein>
<dbReference type="EMBL" id="JABFYL010000039">
    <property type="protein sequence ID" value="NVN51639.1"/>
    <property type="molecule type" value="Genomic_DNA"/>
</dbReference>
<keyword evidence="3" id="KW-1185">Reference proteome</keyword>
<dbReference type="PANTHER" id="PTHR33121">
    <property type="entry name" value="CYCLIC DI-GMP PHOSPHODIESTERASE PDEF"/>
    <property type="match status" value="1"/>
</dbReference>
<dbReference type="Gene3D" id="3.20.20.450">
    <property type="entry name" value="EAL domain"/>
    <property type="match status" value="1"/>
</dbReference>
<dbReference type="InterPro" id="IPR035919">
    <property type="entry name" value="EAL_sf"/>
</dbReference>
<organism evidence="2 3">
    <name type="scientific">Mycolicibacterium hippocampi</name>
    <dbReference type="NCBI Taxonomy" id="659824"/>
    <lineage>
        <taxon>Bacteria</taxon>
        <taxon>Bacillati</taxon>
        <taxon>Actinomycetota</taxon>
        <taxon>Actinomycetes</taxon>
        <taxon>Mycobacteriales</taxon>
        <taxon>Mycobacteriaceae</taxon>
        <taxon>Mycolicibacterium</taxon>
    </lineage>
</organism>
<name>A0A850PMV3_9MYCO</name>
<gene>
    <name evidence="2" type="ORF">HLY00_1627</name>
</gene>
<dbReference type="PANTHER" id="PTHR33121:SF70">
    <property type="entry name" value="SIGNALING PROTEIN YKOW"/>
    <property type="match status" value="1"/>
</dbReference>
<dbReference type="PROSITE" id="PS50883">
    <property type="entry name" value="EAL"/>
    <property type="match status" value="1"/>
</dbReference>